<reference evidence="4" key="1">
    <citation type="submission" date="2005-09" db="EMBL/GenBank/DDBJ databases">
        <title>Annotation of the Aspergillus terreus NIH2624 genome.</title>
        <authorList>
            <person name="Birren B.W."/>
            <person name="Lander E.S."/>
            <person name="Galagan J.E."/>
            <person name="Nusbaum C."/>
            <person name="Devon K."/>
            <person name="Henn M."/>
            <person name="Ma L.-J."/>
            <person name="Jaffe D.B."/>
            <person name="Butler J."/>
            <person name="Alvarez P."/>
            <person name="Gnerre S."/>
            <person name="Grabherr M."/>
            <person name="Kleber M."/>
            <person name="Mauceli E.W."/>
            <person name="Brockman W."/>
            <person name="Rounsley S."/>
            <person name="Young S.K."/>
            <person name="LaButti K."/>
            <person name="Pushparaj V."/>
            <person name="DeCaprio D."/>
            <person name="Crawford M."/>
            <person name="Koehrsen M."/>
            <person name="Engels R."/>
            <person name="Montgomery P."/>
            <person name="Pearson M."/>
            <person name="Howarth C."/>
            <person name="Larson L."/>
            <person name="Luoma S."/>
            <person name="White J."/>
            <person name="Alvarado L."/>
            <person name="Kodira C.D."/>
            <person name="Zeng Q."/>
            <person name="Oleary S."/>
            <person name="Yandava C."/>
            <person name="Denning D.W."/>
            <person name="Nierman W.C."/>
            <person name="Milne T."/>
            <person name="Madden K."/>
        </authorList>
    </citation>
    <scope>NUCLEOTIDE SEQUENCE [LARGE SCALE GENOMIC DNA]</scope>
    <source>
        <strain evidence="4">NIH 2624 / FGSC A1156</strain>
    </source>
</reference>
<evidence type="ECO:0000256" key="2">
    <source>
        <dbReference type="SAM" id="SignalP"/>
    </source>
</evidence>
<keyword evidence="2" id="KW-0732">Signal</keyword>
<dbReference type="OrthoDB" id="4497387at2759"/>
<dbReference type="EMBL" id="CH476608">
    <property type="protein sequence ID" value="EAU30111.1"/>
    <property type="molecule type" value="Genomic_DNA"/>
</dbReference>
<feature type="signal peptide" evidence="2">
    <location>
        <begin position="1"/>
        <end position="19"/>
    </location>
</feature>
<feature type="region of interest" description="Disordered" evidence="1">
    <location>
        <begin position="63"/>
        <end position="96"/>
    </location>
</feature>
<protein>
    <submittedName>
        <fullName evidence="3">Uncharacterized protein</fullName>
    </submittedName>
</protein>
<evidence type="ECO:0000256" key="1">
    <source>
        <dbReference type="SAM" id="MobiDB-lite"/>
    </source>
</evidence>
<dbReference type="PROSITE" id="PS51257">
    <property type="entry name" value="PROKAR_LIPOPROTEIN"/>
    <property type="match status" value="1"/>
</dbReference>
<evidence type="ECO:0000313" key="3">
    <source>
        <dbReference type="EMBL" id="EAU30111.1"/>
    </source>
</evidence>
<dbReference type="Proteomes" id="UP000007963">
    <property type="component" value="Unassembled WGS sequence"/>
</dbReference>
<feature type="compositionally biased region" description="Low complexity" evidence="1">
    <location>
        <begin position="75"/>
        <end position="91"/>
    </location>
</feature>
<dbReference type="VEuPathDB" id="FungiDB:ATEG_09920"/>
<accession>Q0C8R4</accession>
<gene>
    <name evidence="3" type="ORF">ATEG_09920</name>
</gene>
<dbReference type="HOGENOM" id="CLU_1194681_0_0_1"/>
<feature type="chain" id="PRO_5004169967" evidence="2">
    <location>
        <begin position="20"/>
        <end position="232"/>
    </location>
</feature>
<organism evidence="3 4">
    <name type="scientific">Aspergillus terreus (strain NIH 2624 / FGSC A1156)</name>
    <dbReference type="NCBI Taxonomy" id="341663"/>
    <lineage>
        <taxon>Eukaryota</taxon>
        <taxon>Fungi</taxon>
        <taxon>Dikarya</taxon>
        <taxon>Ascomycota</taxon>
        <taxon>Pezizomycotina</taxon>
        <taxon>Eurotiomycetes</taxon>
        <taxon>Eurotiomycetidae</taxon>
        <taxon>Eurotiales</taxon>
        <taxon>Aspergillaceae</taxon>
        <taxon>Aspergillus</taxon>
        <taxon>Aspergillus subgen. Circumdati</taxon>
    </lineage>
</organism>
<evidence type="ECO:0000313" key="4">
    <source>
        <dbReference type="Proteomes" id="UP000007963"/>
    </source>
</evidence>
<dbReference type="RefSeq" id="XP_001218542.1">
    <property type="nucleotide sequence ID" value="XM_001218541.1"/>
</dbReference>
<proteinExistence type="predicted"/>
<sequence>MSSFRLVLTVLLLWGPASGLSCPVSTSEAVIHDGTQLSSEDPVYSTPAILVSTVTHRVTVTGVAGTQGGRETGQAGSASAEAHTAATTTAGNRSPVTDPQYKATGHPFVGQETSHVPQTTPIHPLRPHSEPTVEPSIAPDAVFTDSNITIGLYIVDVEEALTSNEAASQSLFQPQSISAKPGDSVLFRFHGPYALYNSDLYSPCHAPRLSQNTVSNAGVSSYQFVVHSAEPV</sequence>
<dbReference type="GeneID" id="4354220"/>
<dbReference type="AlphaFoldDB" id="Q0C8R4"/>
<name>Q0C8R4_ASPTN</name>